<sequence>MGGSLRYRARVKVRAAKREADRQHREALEAERRNREAMEADWVRNKSLRVPHKMGFGVFGSQIVLAGGGKAAVALYASELLQQSYVLEIDSSVGDGTLKFIKGSPSVGGKLYALNTLPTAPSDIPLFKVYDSETKVWTALPDPPIDPVSMDCSGFFSCAVLGTKILVSP</sequence>
<proteinExistence type="predicted"/>
<keyword evidence="3" id="KW-1185">Reference proteome</keyword>
<protein>
    <submittedName>
        <fullName evidence="2">Uncharacterized protein</fullName>
    </submittedName>
</protein>
<evidence type="ECO:0000313" key="3">
    <source>
        <dbReference type="Proteomes" id="UP001457282"/>
    </source>
</evidence>
<accession>A0AAW1Y856</accession>
<name>A0AAW1Y856_RUBAR</name>
<comment type="caution">
    <text evidence="2">The sequence shown here is derived from an EMBL/GenBank/DDBJ whole genome shotgun (WGS) entry which is preliminary data.</text>
</comment>
<keyword evidence="1" id="KW-0175">Coiled coil</keyword>
<evidence type="ECO:0000256" key="1">
    <source>
        <dbReference type="SAM" id="Coils"/>
    </source>
</evidence>
<evidence type="ECO:0000313" key="2">
    <source>
        <dbReference type="EMBL" id="KAK9943922.1"/>
    </source>
</evidence>
<feature type="coiled-coil region" evidence="1">
    <location>
        <begin position="13"/>
        <end position="40"/>
    </location>
</feature>
<dbReference type="Proteomes" id="UP001457282">
    <property type="component" value="Unassembled WGS sequence"/>
</dbReference>
<organism evidence="2 3">
    <name type="scientific">Rubus argutus</name>
    <name type="common">Southern blackberry</name>
    <dbReference type="NCBI Taxonomy" id="59490"/>
    <lineage>
        <taxon>Eukaryota</taxon>
        <taxon>Viridiplantae</taxon>
        <taxon>Streptophyta</taxon>
        <taxon>Embryophyta</taxon>
        <taxon>Tracheophyta</taxon>
        <taxon>Spermatophyta</taxon>
        <taxon>Magnoliopsida</taxon>
        <taxon>eudicotyledons</taxon>
        <taxon>Gunneridae</taxon>
        <taxon>Pentapetalae</taxon>
        <taxon>rosids</taxon>
        <taxon>fabids</taxon>
        <taxon>Rosales</taxon>
        <taxon>Rosaceae</taxon>
        <taxon>Rosoideae</taxon>
        <taxon>Rosoideae incertae sedis</taxon>
        <taxon>Rubus</taxon>
    </lineage>
</organism>
<reference evidence="2 3" key="1">
    <citation type="journal article" date="2023" name="G3 (Bethesda)">
        <title>A chromosome-length genome assembly and annotation of blackberry (Rubus argutus, cv. 'Hillquist').</title>
        <authorList>
            <person name="Bruna T."/>
            <person name="Aryal R."/>
            <person name="Dudchenko O."/>
            <person name="Sargent D.J."/>
            <person name="Mead D."/>
            <person name="Buti M."/>
            <person name="Cavallini A."/>
            <person name="Hytonen T."/>
            <person name="Andres J."/>
            <person name="Pham M."/>
            <person name="Weisz D."/>
            <person name="Mascagni F."/>
            <person name="Usai G."/>
            <person name="Natali L."/>
            <person name="Bassil N."/>
            <person name="Fernandez G.E."/>
            <person name="Lomsadze A."/>
            <person name="Armour M."/>
            <person name="Olukolu B."/>
            <person name="Poorten T."/>
            <person name="Britton C."/>
            <person name="Davik J."/>
            <person name="Ashrafi H."/>
            <person name="Aiden E.L."/>
            <person name="Borodovsky M."/>
            <person name="Worthington M."/>
        </authorList>
    </citation>
    <scope>NUCLEOTIDE SEQUENCE [LARGE SCALE GENOMIC DNA]</scope>
    <source>
        <strain evidence="2">PI 553951</strain>
    </source>
</reference>
<dbReference type="EMBL" id="JBEDUW010000002">
    <property type="protein sequence ID" value="KAK9943922.1"/>
    <property type="molecule type" value="Genomic_DNA"/>
</dbReference>
<dbReference type="AlphaFoldDB" id="A0AAW1Y856"/>
<gene>
    <name evidence="2" type="ORF">M0R45_009511</name>
</gene>